<evidence type="ECO:0000256" key="1">
    <source>
        <dbReference type="SAM" id="SignalP"/>
    </source>
</evidence>
<comment type="caution">
    <text evidence="2">The sequence shown here is derived from an EMBL/GenBank/DDBJ whole genome shotgun (WGS) entry which is preliminary data.</text>
</comment>
<evidence type="ECO:0000313" key="2">
    <source>
        <dbReference type="EMBL" id="OAJ47475.1"/>
    </source>
</evidence>
<feature type="chain" id="PRO_5040894039" description="DUF3757 domain-containing protein" evidence="1">
    <location>
        <begin position="22"/>
        <end position="134"/>
    </location>
</feature>
<evidence type="ECO:0008006" key="4">
    <source>
        <dbReference type="Google" id="ProtNLM"/>
    </source>
</evidence>
<dbReference type="Proteomes" id="UP000077563">
    <property type="component" value="Unassembled WGS sequence"/>
</dbReference>
<reference evidence="2 3" key="1">
    <citation type="submission" date="2015-09" db="EMBL/GenBank/DDBJ databases">
        <title>Genome sequence of Pseudomonas marginalis ICMP 3553.</title>
        <authorList>
            <person name="Visnovsky S."/>
            <person name="Lu A."/>
            <person name="Panda P."/>
            <person name="Pitman A."/>
        </authorList>
    </citation>
    <scope>NUCLEOTIDE SEQUENCE [LARGE SCALE GENOMIC DNA]</scope>
    <source>
        <strain evidence="2 3">ICMP 3553</strain>
    </source>
</reference>
<sequence length="134" mass="14432">MRSSLLAGMLATMALVNTVGAATSTCPSIQAIKQTEMIKGGYRYEASQPDGRAWTGENPLAAASYLNDSTFHDARYDANNKTVTCTYKGPMNNDASFSVALKPVSAWNLIPPIGEWKGTYCEALAISKCSFTHQ</sequence>
<protein>
    <recommendedName>
        <fullName evidence="4">DUF3757 domain-containing protein</fullName>
    </recommendedName>
</protein>
<proteinExistence type="predicted"/>
<dbReference type="RefSeq" id="WP_064054267.1">
    <property type="nucleotide sequence ID" value="NZ_JAMQAV010000002.1"/>
</dbReference>
<name>A0A9X5KT79_PSEMA</name>
<feature type="signal peptide" evidence="1">
    <location>
        <begin position="1"/>
        <end position="21"/>
    </location>
</feature>
<dbReference type="EMBL" id="LKEG01000044">
    <property type="protein sequence ID" value="OAJ47475.1"/>
    <property type="molecule type" value="Genomic_DNA"/>
</dbReference>
<gene>
    <name evidence="2" type="ORF">AO064_02895</name>
</gene>
<keyword evidence="1" id="KW-0732">Signal</keyword>
<evidence type="ECO:0000313" key="3">
    <source>
        <dbReference type="Proteomes" id="UP000077563"/>
    </source>
</evidence>
<organism evidence="2 3">
    <name type="scientific">Pseudomonas marginalis</name>
    <name type="common">Pseudomonas panacis</name>
    <dbReference type="NCBI Taxonomy" id="298"/>
    <lineage>
        <taxon>Bacteria</taxon>
        <taxon>Pseudomonadati</taxon>
        <taxon>Pseudomonadota</taxon>
        <taxon>Gammaproteobacteria</taxon>
        <taxon>Pseudomonadales</taxon>
        <taxon>Pseudomonadaceae</taxon>
        <taxon>Pseudomonas</taxon>
    </lineage>
</organism>
<dbReference type="AlphaFoldDB" id="A0A9X5KT79"/>
<accession>A0A9X5KT79</accession>